<sequence>MRSIIGFVVAALSLLGASDAQTSSDTPVTVASAATLDSTVLIIAPDEYSASTASLGLQGYGIPFENLLVPQAGIDLPSMNSSASQGNYGGIIVIGSVSYDYDGNWHSALTDAQWTTLYEYQANFHVRMVRINEYPGPRFGASAIAGGCCDNGVEQLVSITDTSDFVTANVKKNAGLSTKGLYHVPATITDTSTTRQVAEFGTAQGFSSKSVAAVINNFNGREQFVWFLSWAPDWSQTSAFLQHTHIHWMTRGLFLGKRKIHLNCQIDDVQLSTELYYPAGQEFKIRTGDLNAHVNWQNNLMIRLPAGSDFRLELAHNGNGDIIAAVDGNGNGQNVCAPDYAVDYVSPPDTPLEWVKPPGTGTDLWPPEFVEYGWSLTCAKRDAFATWFLNTDNLNQFAHLSHTFTHLELNNATYHDASREIHFNQAWMAQMGIDKATRFSAHGLIPPAITGLHNGDVIKAWLDNGISYVVGDNTRVPLRNPSNKFWPLISTVAANGYDGIVILPRFATTIYYNCDTAECTTMEWVNTSGGSGGFSDLLAQAKNDNTRYLLSLMSDPYMFHQANLRQTDVPTITVGDQTGKMSLVMSWVETITQEMTRLTNWPITSLKHDDIAQYFLNRKGVDDCHPKLSYTFSDNGLSIKSITITADGNQCSAPIPVTIPSGSVTSSGGSATADQVGTEPPIQWVNLNGSPVTLTLSQTVSL</sequence>
<feature type="domain" description="Agd3 C-terminal" evidence="4">
    <location>
        <begin position="630"/>
        <end position="700"/>
    </location>
</feature>
<accession>A0A8H6G7V7</accession>
<dbReference type="Proteomes" id="UP000593570">
    <property type="component" value="Unassembled WGS sequence"/>
</dbReference>
<feature type="chain" id="PRO_5034712912" description="Extracellular serine-rich protein" evidence="1">
    <location>
        <begin position="21"/>
        <end position="702"/>
    </location>
</feature>
<reference evidence="5 6" key="1">
    <citation type="journal article" date="2020" name="bioRxiv">
        <title>A chromosome-scale genome assembly for the Fusarium oxysporum strain Fo5176 to establish a model Arabidopsis-fungal pathosystem.</title>
        <authorList>
            <person name="Fokkens L."/>
            <person name="Guo L."/>
            <person name="Dora S."/>
            <person name="Wang B."/>
            <person name="Ye K."/>
            <person name="Sanchez-Rodriguez C."/>
            <person name="Croll D."/>
        </authorList>
    </citation>
    <scope>NUCLEOTIDE SEQUENCE [LARGE SCALE GENOMIC DNA]</scope>
    <source>
        <strain evidence="5 6">Fo5176</strain>
    </source>
</reference>
<dbReference type="PANTHER" id="PTHR31002:SF34">
    <property type="entry name" value="CELL WALL PROTEIN CWP1-RELATED"/>
    <property type="match status" value="1"/>
</dbReference>
<dbReference type="InterPro" id="IPR056825">
    <property type="entry name" value="Agd3_C"/>
</dbReference>
<dbReference type="InterPro" id="IPR056826">
    <property type="entry name" value="Agd3_CE"/>
</dbReference>
<dbReference type="EMBL" id="JACDXP010000019">
    <property type="protein sequence ID" value="KAF6512857.1"/>
    <property type="molecule type" value="Genomic_DNA"/>
</dbReference>
<evidence type="ECO:0008006" key="7">
    <source>
        <dbReference type="Google" id="ProtNLM"/>
    </source>
</evidence>
<feature type="domain" description="Agd3 deacetylase" evidence="2">
    <location>
        <begin position="262"/>
        <end position="629"/>
    </location>
</feature>
<dbReference type="PANTHER" id="PTHR31002">
    <property type="entry name" value="SERIPAUPERIN"/>
    <property type="match status" value="1"/>
</dbReference>
<evidence type="ECO:0000259" key="4">
    <source>
        <dbReference type="Pfam" id="PF25117"/>
    </source>
</evidence>
<dbReference type="Pfam" id="PF25116">
    <property type="entry name" value="CBM87_Agd3"/>
    <property type="match status" value="1"/>
</dbReference>
<dbReference type="InterPro" id="IPR056827">
    <property type="entry name" value="CBM87_Agd3"/>
</dbReference>
<dbReference type="GO" id="GO:0005975">
    <property type="term" value="P:carbohydrate metabolic process"/>
    <property type="evidence" value="ECO:0007669"/>
    <property type="project" value="InterPro"/>
</dbReference>
<gene>
    <name evidence="5" type="ORF">HZS61_007663</name>
</gene>
<dbReference type="SUPFAM" id="SSF88713">
    <property type="entry name" value="Glycoside hydrolase/deacetylase"/>
    <property type="match status" value="1"/>
</dbReference>
<dbReference type="Pfam" id="PF25117">
    <property type="entry name" value="Agd3_C"/>
    <property type="match status" value="1"/>
</dbReference>
<evidence type="ECO:0000259" key="3">
    <source>
        <dbReference type="Pfam" id="PF25116"/>
    </source>
</evidence>
<keyword evidence="1" id="KW-0732">Signal</keyword>
<dbReference type="Pfam" id="PF25115">
    <property type="entry name" value="Agd3_CE"/>
    <property type="match status" value="1"/>
</dbReference>
<name>A0A8H6G7V7_FUSOX</name>
<proteinExistence type="predicted"/>
<dbReference type="AlphaFoldDB" id="A0A8H6G7V7"/>
<dbReference type="InterPro" id="IPR050788">
    <property type="entry name" value="Yeast_SRP1/TIP1_CWP"/>
</dbReference>
<organism evidence="5 6">
    <name type="scientific">Fusarium oxysporum f. sp. conglutinans</name>
    <dbReference type="NCBI Taxonomy" id="100902"/>
    <lineage>
        <taxon>Eukaryota</taxon>
        <taxon>Fungi</taxon>
        <taxon>Dikarya</taxon>
        <taxon>Ascomycota</taxon>
        <taxon>Pezizomycotina</taxon>
        <taxon>Sordariomycetes</taxon>
        <taxon>Hypocreomycetidae</taxon>
        <taxon>Hypocreales</taxon>
        <taxon>Nectriaceae</taxon>
        <taxon>Fusarium</taxon>
        <taxon>Fusarium oxysporum species complex</taxon>
    </lineage>
</organism>
<protein>
    <recommendedName>
        <fullName evidence="7">Extracellular serine-rich protein</fullName>
    </recommendedName>
</protein>
<feature type="signal peptide" evidence="1">
    <location>
        <begin position="1"/>
        <end position="20"/>
    </location>
</feature>
<feature type="domain" description="Agd3 CBM87" evidence="3">
    <location>
        <begin position="37"/>
        <end position="248"/>
    </location>
</feature>
<evidence type="ECO:0000313" key="5">
    <source>
        <dbReference type="EMBL" id="KAF6512857.1"/>
    </source>
</evidence>
<comment type="caution">
    <text evidence="5">The sequence shown here is derived from an EMBL/GenBank/DDBJ whole genome shotgun (WGS) entry which is preliminary data.</text>
</comment>
<evidence type="ECO:0000313" key="6">
    <source>
        <dbReference type="Proteomes" id="UP000593570"/>
    </source>
</evidence>
<evidence type="ECO:0000256" key="1">
    <source>
        <dbReference type="SAM" id="SignalP"/>
    </source>
</evidence>
<dbReference type="InterPro" id="IPR011330">
    <property type="entry name" value="Glyco_hydro/deAcase_b/a-brl"/>
</dbReference>
<evidence type="ECO:0000259" key="2">
    <source>
        <dbReference type="Pfam" id="PF25115"/>
    </source>
</evidence>